<dbReference type="AlphaFoldDB" id="A0AAW1F9V0"/>
<name>A0AAW1F9V0_ZOAVI</name>
<gene>
    <name evidence="1" type="ORF">VZT92_010604</name>
</gene>
<dbReference type="EMBL" id="JBCEZU010000089">
    <property type="protein sequence ID" value="KAK9531162.1"/>
    <property type="molecule type" value="Genomic_DNA"/>
</dbReference>
<organism evidence="1 2">
    <name type="scientific">Zoarces viviparus</name>
    <name type="common">Viviparous eelpout</name>
    <name type="synonym">Blennius viviparus</name>
    <dbReference type="NCBI Taxonomy" id="48416"/>
    <lineage>
        <taxon>Eukaryota</taxon>
        <taxon>Metazoa</taxon>
        <taxon>Chordata</taxon>
        <taxon>Craniata</taxon>
        <taxon>Vertebrata</taxon>
        <taxon>Euteleostomi</taxon>
        <taxon>Actinopterygii</taxon>
        <taxon>Neopterygii</taxon>
        <taxon>Teleostei</taxon>
        <taxon>Neoteleostei</taxon>
        <taxon>Acanthomorphata</taxon>
        <taxon>Eupercaria</taxon>
        <taxon>Perciformes</taxon>
        <taxon>Cottioidei</taxon>
        <taxon>Zoarcales</taxon>
        <taxon>Zoarcidae</taxon>
        <taxon>Zoarcinae</taxon>
        <taxon>Zoarces</taxon>
    </lineage>
</organism>
<reference evidence="1 2" key="1">
    <citation type="journal article" date="2024" name="Genome Biol. Evol.">
        <title>Chromosome-level genome assembly of the viviparous eelpout Zoarces viviparus.</title>
        <authorList>
            <person name="Fuhrmann N."/>
            <person name="Brasseur M.V."/>
            <person name="Bakowski C.E."/>
            <person name="Podsiadlowski L."/>
            <person name="Prost S."/>
            <person name="Krehenwinkel H."/>
            <person name="Mayer C."/>
        </authorList>
    </citation>
    <scope>NUCLEOTIDE SEQUENCE [LARGE SCALE GENOMIC DNA]</scope>
    <source>
        <strain evidence="1">NO-MEL_2022_Ind0_liver</strain>
    </source>
</reference>
<proteinExistence type="predicted"/>
<keyword evidence="2" id="KW-1185">Reference proteome</keyword>
<sequence length="310" mass="36145">MEPKRNKRGILHHEFENQHLKLEDLKRTGVSNGYLGNEIPEYPHPEFHVCRLKHDTDKKGLYGIRRDKGFKNLDKDGLLWWGLDVGSEEITSAETKLLETTYPDRTEEQAQKQQSFLGKFATSPAFKRTSRLGSYRFTFPLEEVLKAYSEKFCSGEPPVMRVFVTHLYKKEVMYAVLVHSPDKQEEFSRYPLLANDPNAVCAYEDGCFIWRSEAMCDSHTYELDLRHDENQMAARKRNKRFYVWDNVALALHVDKEVLKFKAGQLRKNLKFCEAEKVGLIPGVEFEDFSEAEEAVKELWPNNQSPLEKDE</sequence>
<evidence type="ECO:0000313" key="2">
    <source>
        <dbReference type="Proteomes" id="UP001488805"/>
    </source>
</evidence>
<comment type="caution">
    <text evidence="1">The sequence shown here is derived from an EMBL/GenBank/DDBJ whole genome shotgun (WGS) entry which is preliminary data.</text>
</comment>
<accession>A0AAW1F9V0</accession>
<dbReference type="Proteomes" id="UP001488805">
    <property type="component" value="Unassembled WGS sequence"/>
</dbReference>
<evidence type="ECO:0000313" key="1">
    <source>
        <dbReference type="EMBL" id="KAK9531162.1"/>
    </source>
</evidence>
<protein>
    <submittedName>
        <fullName evidence="1">Uncharacterized protein</fullName>
    </submittedName>
</protein>